<dbReference type="AlphaFoldDB" id="K6Q0M0"/>
<dbReference type="STRING" id="867903.ThesuDRAFT_02394"/>
<dbReference type="GO" id="GO:0008360">
    <property type="term" value="P:regulation of cell shape"/>
    <property type="evidence" value="ECO:0007669"/>
    <property type="project" value="UniProtKB-UniRule"/>
</dbReference>
<dbReference type="NCBIfam" id="TIGR00904">
    <property type="entry name" value="mreB"/>
    <property type="match status" value="1"/>
</dbReference>
<dbReference type="InterPro" id="IPR004753">
    <property type="entry name" value="MreB"/>
</dbReference>
<keyword evidence="2 6" id="KW-0547">Nucleotide-binding</keyword>
<dbReference type="OrthoDB" id="9768127at2"/>
<reference evidence="7" key="1">
    <citation type="submission" date="2010-10" db="EMBL/GenBank/DDBJ databases">
        <authorList>
            <consortium name="US DOE Joint Genome Institute (JGI-PGF)"/>
            <person name="Lucas S."/>
            <person name="Copeland A."/>
            <person name="Lapidus A."/>
            <person name="Bruce D."/>
            <person name="Goodwin L."/>
            <person name="Pitluck S."/>
            <person name="Kyrpides N."/>
            <person name="Mavromatis K."/>
            <person name="Detter J.C."/>
            <person name="Han C."/>
            <person name="Land M."/>
            <person name="Hauser L."/>
            <person name="Markowitz V."/>
            <person name="Cheng J.-F."/>
            <person name="Hugenholtz P."/>
            <person name="Woyke T."/>
            <person name="Wu D."/>
            <person name="Pukall R."/>
            <person name="Wahrenburg C."/>
            <person name="Brambilla E."/>
            <person name="Klenk H.-P."/>
            <person name="Eisen J.A."/>
        </authorList>
    </citation>
    <scope>NUCLEOTIDE SEQUENCE [LARGE SCALE GENOMIC DNA]</scope>
    <source>
        <strain evidence="7">DSM 13965</strain>
    </source>
</reference>
<dbReference type="HOGENOM" id="CLU_052037_0_0_9"/>
<feature type="binding site" evidence="6">
    <location>
        <begin position="287"/>
        <end position="290"/>
    </location>
    <ligand>
        <name>ATP</name>
        <dbReference type="ChEBI" id="CHEBI:30616"/>
    </ligand>
</feature>
<dbReference type="Proteomes" id="UP000005710">
    <property type="component" value="Unassembled WGS sequence"/>
</dbReference>
<accession>K6Q0M0</accession>
<evidence type="ECO:0000313" key="7">
    <source>
        <dbReference type="EMBL" id="EKP94653.1"/>
    </source>
</evidence>
<dbReference type="NCBIfam" id="NF010539">
    <property type="entry name" value="PRK13927.1"/>
    <property type="match status" value="1"/>
</dbReference>
<dbReference type="PANTHER" id="PTHR42749">
    <property type="entry name" value="CELL SHAPE-DETERMINING PROTEIN MREB"/>
    <property type="match status" value="1"/>
</dbReference>
<reference evidence="7" key="2">
    <citation type="submission" date="2012-10" db="EMBL/GenBank/DDBJ databases">
        <title>Improved high-quality draft of Thermaerobacter subterraneus C21, DSM 13965.</title>
        <authorList>
            <consortium name="DOE Joint Genome Institute"/>
            <person name="Eisen J."/>
            <person name="Huntemann M."/>
            <person name="Wei C.-L."/>
            <person name="Han J."/>
            <person name="Detter J.C."/>
            <person name="Han C."/>
            <person name="Tapia R."/>
            <person name="Chen A."/>
            <person name="Kyrpides N."/>
            <person name="Mavromatis K."/>
            <person name="Markowitz V."/>
            <person name="Szeto E."/>
            <person name="Ivanova N."/>
            <person name="Mikhailova N."/>
            <person name="Ovchinnikova G."/>
            <person name="Pagani I."/>
            <person name="Pati A."/>
            <person name="Goodwin L."/>
            <person name="Nordberg H.P."/>
            <person name="Cantor M.N."/>
            <person name="Hua S.X."/>
            <person name="Woyke T."/>
            <person name="Eisen J."/>
            <person name="Klenk H.-P."/>
        </authorList>
    </citation>
    <scope>NUCLEOTIDE SEQUENCE [LARGE SCALE GENOMIC DNA]</scope>
    <source>
        <strain evidence="7">DSM 13965</strain>
    </source>
</reference>
<proteinExistence type="inferred from homology"/>
<comment type="caution">
    <text evidence="7">The sequence shown here is derived from an EMBL/GenBank/DDBJ whole genome shotgun (WGS) entry which is preliminary data.</text>
</comment>
<keyword evidence="1 6" id="KW-0963">Cytoplasm</keyword>
<evidence type="ECO:0000256" key="5">
    <source>
        <dbReference type="ARBA" id="ARBA00023458"/>
    </source>
</evidence>
<dbReference type="CDD" id="cd10225">
    <property type="entry name" value="ASKHA_NBD_MreB-like"/>
    <property type="match status" value="1"/>
</dbReference>
<dbReference type="GO" id="GO:0005737">
    <property type="term" value="C:cytoplasm"/>
    <property type="evidence" value="ECO:0007669"/>
    <property type="project" value="UniProtKB-SubCell"/>
</dbReference>
<dbReference type="PRINTS" id="PR01652">
    <property type="entry name" value="SHAPEPROTEIN"/>
</dbReference>
<evidence type="ECO:0000256" key="1">
    <source>
        <dbReference type="ARBA" id="ARBA00022490"/>
    </source>
</evidence>
<sequence length="337" mass="35424">MVGFVRDLGVDLGTVNTLVFVEGRGIVLNEPSVVAIDRETGRVLAVGSEAHRMLGRTPGHIVAARPLRGGVIADFTATATLLKMLLQRAMPRRLGVRPRMVVCVPSGVTTVERRAVIEAGYEAGARKVYLLEEPVAAALGAGLNIHEPGGHMVVDVGGGTTDIAVLSLGGVVVAGSARVGGDTFDEAIVRHVKRRYNVLIGERTAEQAKIAIGRAEPPEGDGEQFEVRGRDLVTGLPRTLHLTAAEVQQALDEPVSALITALRSTLERVPPELAADILHRGLVLTGGGSLLRDLDRRIARATGLPVVKPEQPLLTVALGTGVALSMLDRLDGVLIAG</sequence>
<keyword evidence="4 6" id="KW-0133">Cell shape</keyword>
<evidence type="ECO:0000256" key="2">
    <source>
        <dbReference type="ARBA" id="ARBA00022741"/>
    </source>
</evidence>
<comment type="function">
    <text evidence="6">Forms membrane-associated dynamic filaments that are essential for cell shape determination. Acts by regulating cell wall synthesis and cell elongation, and thus cell shape. A feedback loop between cell geometry and MreB localization may maintain elongated cell shape by targeting cell wall growth to regions of negative cell wall curvature.</text>
</comment>
<comment type="subcellular location">
    <subcellularLocation>
        <location evidence="6">Cytoplasm</location>
    </subcellularLocation>
    <text evidence="6">Membrane-associated.</text>
</comment>
<dbReference type="GO" id="GO:0000902">
    <property type="term" value="P:cell morphogenesis"/>
    <property type="evidence" value="ECO:0007669"/>
    <property type="project" value="InterPro"/>
</dbReference>
<evidence type="ECO:0000256" key="3">
    <source>
        <dbReference type="ARBA" id="ARBA00022840"/>
    </source>
</evidence>
<dbReference type="EMBL" id="AENY02000003">
    <property type="protein sequence ID" value="EKP94653.1"/>
    <property type="molecule type" value="Genomic_DNA"/>
</dbReference>
<dbReference type="PANTHER" id="PTHR42749:SF1">
    <property type="entry name" value="CELL SHAPE-DETERMINING PROTEIN MREB"/>
    <property type="match status" value="1"/>
</dbReference>
<dbReference type="Gene3D" id="3.30.420.40">
    <property type="match status" value="3"/>
</dbReference>
<keyword evidence="3 6" id="KW-0067">ATP-binding</keyword>
<feature type="binding site" evidence="6">
    <location>
        <begin position="158"/>
        <end position="160"/>
    </location>
    <ligand>
        <name>ATP</name>
        <dbReference type="ChEBI" id="CHEBI:30616"/>
    </ligand>
</feature>
<dbReference type="HAMAP" id="MF_02207">
    <property type="entry name" value="MreB"/>
    <property type="match status" value="1"/>
</dbReference>
<name>K6Q0M0_9FIRM</name>
<gene>
    <name evidence="6" type="primary">mreB</name>
    <name evidence="7" type="ORF">ThesuDRAFT_02394</name>
</gene>
<comment type="subunit">
    <text evidence="6">Forms polymers.</text>
</comment>
<dbReference type="eggNOG" id="COG1077">
    <property type="taxonomic scope" value="Bacteria"/>
</dbReference>
<comment type="similarity">
    <text evidence="5 6">Belongs to the FtsA/MreB family.</text>
</comment>
<dbReference type="GO" id="GO:0005524">
    <property type="term" value="F:ATP binding"/>
    <property type="evidence" value="ECO:0007669"/>
    <property type="project" value="UniProtKB-KW"/>
</dbReference>
<comment type="caution">
    <text evidence="6">Lacks conserved residue(s) required for the propagation of feature annotation.</text>
</comment>
<dbReference type="InterPro" id="IPR056546">
    <property type="entry name" value="MreB_MamK-like"/>
</dbReference>
<evidence type="ECO:0000313" key="8">
    <source>
        <dbReference type="Proteomes" id="UP000005710"/>
    </source>
</evidence>
<dbReference type="InterPro" id="IPR043129">
    <property type="entry name" value="ATPase_NBD"/>
</dbReference>
<dbReference type="Pfam" id="PF06723">
    <property type="entry name" value="MreB_Mbl"/>
    <property type="match status" value="1"/>
</dbReference>
<keyword evidence="8" id="KW-1185">Reference proteome</keyword>
<organism evidence="7 8">
    <name type="scientific">Thermaerobacter subterraneus DSM 13965</name>
    <dbReference type="NCBI Taxonomy" id="867903"/>
    <lineage>
        <taxon>Bacteria</taxon>
        <taxon>Bacillati</taxon>
        <taxon>Bacillota</taxon>
        <taxon>Clostridia</taxon>
        <taxon>Eubacteriales</taxon>
        <taxon>Clostridiales Family XVII. Incertae Sedis</taxon>
        <taxon>Thermaerobacter</taxon>
    </lineage>
</organism>
<evidence type="ECO:0000256" key="4">
    <source>
        <dbReference type="ARBA" id="ARBA00022960"/>
    </source>
</evidence>
<dbReference type="RefSeq" id="WP_006904675.1">
    <property type="nucleotide sequence ID" value="NZ_JH976535.1"/>
</dbReference>
<protein>
    <recommendedName>
        <fullName evidence="6">Cell shape-determining protein MreB</fullName>
    </recommendedName>
</protein>
<dbReference type="SUPFAM" id="SSF53067">
    <property type="entry name" value="Actin-like ATPase domain"/>
    <property type="match status" value="2"/>
</dbReference>
<evidence type="ECO:0000256" key="6">
    <source>
        <dbReference type="HAMAP-Rule" id="MF_02207"/>
    </source>
</evidence>